<proteinExistence type="predicted"/>
<sequence length="186" mass="21650">REHGIDIDSADLKDIEKNESNRGENAPAHLFFHLAKSYEKSVDRWFAENTNLFDEYEHELNRLRLISANGEQEKDVIHIRDALEVIRWYQYQINIKLKRAVQGTSEAVISDSNDLPKDSDGSAKVALIGIDRSLSAWGVLLNRFARDQHQIHRLMKMLENIRKRIEAHFPRARRFVRPGFDTKSVT</sequence>
<feature type="non-terminal residue" evidence="1">
    <location>
        <position position="1"/>
    </location>
</feature>
<protein>
    <submittedName>
        <fullName evidence="1">Uncharacterized protein</fullName>
    </submittedName>
</protein>
<comment type="caution">
    <text evidence="1">The sequence shown here is derived from an EMBL/GenBank/DDBJ whole genome shotgun (WGS) entry which is preliminary data.</text>
</comment>
<organism evidence="1">
    <name type="scientific">marine sediment metagenome</name>
    <dbReference type="NCBI Taxonomy" id="412755"/>
    <lineage>
        <taxon>unclassified sequences</taxon>
        <taxon>metagenomes</taxon>
        <taxon>ecological metagenomes</taxon>
    </lineage>
</organism>
<gene>
    <name evidence="1" type="ORF">LCGC14_2913430</name>
</gene>
<evidence type="ECO:0000313" key="1">
    <source>
        <dbReference type="EMBL" id="KKK71487.1"/>
    </source>
</evidence>
<dbReference type="AlphaFoldDB" id="A0A0F8XR04"/>
<reference evidence="1" key="1">
    <citation type="journal article" date="2015" name="Nature">
        <title>Complex archaea that bridge the gap between prokaryotes and eukaryotes.</title>
        <authorList>
            <person name="Spang A."/>
            <person name="Saw J.H."/>
            <person name="Jorgensen S.L."/>
            <person name="Zaremba-Niedzwiedzka K."/>
            <person name="Martijn J."/>
            <person name="Lind A.E."/>
            <person name="van Eijk R."/>
            <person name="Schleper C."/>
            <person name="Guy L."/>
            <person name="Ettema T.J."/>
        </authorList>
    </citation>
    <scope>NUCLEOTIDE SEQUENCE</scope>
</reference>
<name>A0A0F8XR04_9ZZZZ</name>
<accession>A0A0F8XR04</accession>
<dbReference type="EMBL" id="LAZR01057712">
    <property type="protein sequence ID" value="KKK71487.1"/>
    <property type="molecule type" value="Genomic_DNA"/>
</dbReference>